<evidence type="ECO:0000313" key="5">
    <source>
        <dbReference type="EMBL" id="CAF1292363.1"/>
    </source>
</evidence>
<dbReference type="GO" id="GO:0071013">
    <property type="term" value="C:catalytic step 2 spliceosome"/>
    <property type="evidence" value="ECO:0007669"/>
    <property type="project" value="TreeGrafter"/>
</dbReference>
<dbReference type="Gene3D" id="3.30.70.330">
    <property type="match status" value="2"/>
</dbReference>
<dbReference type="InterPro" id="IPR012677">
    <property type="entry name" value="Nucleotide-bd_a/b_plait_sf"/>
</dbReference>
<reference evidence="5" key="1">
    <citation type="submission" date="2021-02" db="EMBL/GenBank/DDBJ databases">
        <authorList>
            <person name="Nowell W R."/>
        </authorList>
    </citation>
    <scope>NUCLEOTIDE SEQUENCE</scope>
</reference>
<dbReference type="InterPro" id="IPR000504">
    <property type="entry name" value="RRM_dom"/>
</dbReference>
<dbReference type="Pfam" id="PF00076">
    <property type="entry name" value="RRM_1"/>
    <property type="match status" value="1"/>
</dbReference>
<sequence>MKDQKGQSKCFGFVTFINSEIVDEFMKQRPHIVDGRQIDPKRAMPREEANNDDVHLTVKKIFIGGIRDGLDEDTLRKHFEKYGNINDCLLMHDKNGKTRGFAFIEFDDYDSVDKVILARPHTIGKYHVDVKKAIPKDQRQFQHQQQQYALQMQAATAYYYYNNYDSVDKVILARPHTIGKYHVDVKKAIPKDQRQFQHQQQQYALQMQAATAYYYYNSLPYHILNNQIRSPYNLMTQNGAFIDDIFSHIQISNNNNNHSNSFHYTPTRNNGQQTLHSSQ</sequence>
<feature type="domain" description="RRM" evidence="4">
    <location>
        <begin position="59"/>
        <end position="135"/>
    </location>
</feature>
<dbReference type="Proteomes" id="UP000663845">
    <property type="component" value="Unassembled WGS sequence"/>
</dbReference>
<dbReference type="SUPFAM" id="SSF54928">
    <property type="entry name" value="RNA-binding domain, RBD"/>
    <property type="match status" value="2"/>
</dbReference>
<comment type="caution">
    <text evidence="5">The sequence shown here is derived from an EMBL/GenBank/DDBJ whole genome shotgun (WGS) entry which is preliminary data.</text>
</comment>
<dbReference type="PROSITE" id="PS50102">
    <property type="entry name" value="RRM"/>
    <property type="match status" value="1"/>
</dbReference>
<name>A0A815DDW1_9BILA</name>
<dbReference type="AlphaFoldDB" id="A0A815DDW1"/>
<evidence type="ECO:0000313" key="6">
    <source>
        <dbReference type="Proteomes" id="UP000663845"/>
    </source>
</evidence>
<dbReference type="EMBL" id="CAJNOG010000550">
    <property type="protein sequence ID" value="CAF1292363.1"/>
    <property type="molecule type" value="Genomic_DNA"/>
</dbReference>
<evidence type="ECO:0000256" key="3">
    <source>
        <dbReference type="SAM" id="MobiDB-lite"/>
    </source>
</evidence>
<accession>A0A815DDW1</accession>
<evidence type="ECO:0000256" key="2">
    <source>
        <dbReference type="PROSITE-ProRule" id="PRU00176"/>
    </source>
</evidence>
<dbReference type="PANTHER" id="PTHR48026">
    <property type="entry name" value="HOMOLOGOUS TO DROSOPHILA SQD (SQUID) PROTEIN"/>
    <property type="match status" value="1"/>
</dbReference>
<evidence type="ECO:0000259" key="4">
    <source>
        <dbReference type="PROSITE" id="PS50102"/>
    </source>
</evidence>
<dbReference type="SMART" id="SM00360">
    <property type="entry name" value="RRM"/>
    <property type="match status" value="1"/>
</dbReference>
<dbReference type="InterPro" id="IPR035979">
    <property type="entry name" value="RBD_domain_sf"/>
</dbReference>
<protein>
    <recommendedName>
        <fullName evidence="4">RRM domain-containing protein</fullName>
    </recommendedName>
</protein>
<keyword evidence="1 2" id="KW-0694">RNA-binding</keyword>
<evidence type="ECO:0000256" key="1">
    <source>
        <dbReference type="ARBA" id="ARBA00022884"/>
    </source>
</evidence>
<organism evidence="5 6">
    <name type="scientific">Adineta steineri</name>
    <dbReference type="NCBI Taxonomy" id="433720"/>
    <lineage>
        <taxon>Eukaryota</taxon>
        <taxon>Metazoa</taxon>
        <taxon>Spiralia</taxon>
        <taxon>Gnathifera</taxon>
        <taxon>Rotifera</taxon>
        <taxon>Eurotatoria</taxon>
        <taxon>Bdelloidea</taxon>
        <taxon>Adinetida</taxon>
        <taxon>Adinetidae</taxon>
        <taxon>Adineta</taxon>
    </lineage>
</organism>
<feature type="region of interest" description="Disordered" evidence="3">
    <location>
        <begin position="257"/>
        <end position="279"/>
    </location>
</feature>
<feature type="compositionally biased region" description="Polar residues" evidence="3">
    <location>
        <begin position="264"/>
        <end position="279"/>
    </location>
</feature>
<proteinExistence type="predicted"/>
<gene>
    <name evidence="5" type="ORF">JYZ213_LOCUS31846</name>
</gene>
<dbReference type="PANTHER" id="PTHR48026:SF14">
    <property type="entry name" value="HETEROGENEOUS NUCLEAR RIBONUCLEOPROTEIN A1"/>
    <property type="match status" value="1"/>
</dbReference>
<dbReference type="GO" id="GO:0000398">
    <property type="term" value="P:mRNA splicing, via spliceosome"/>
    <property type="evidence" value="ECO:0007669"/>
    <property type="project" value="TreeGrafter"/>
</dbReference>
<dbReference type="GO" id="GO:0003730">
    <property type="term" value="F:mRNA 3'-UTR binding"/>
    <property type="evidence" value="ECO:0007669"/>
    <property type="project" value="TreeGrafter"/>
</dbReference>